<dbReference type="InParanoid" id="C3Z4L3"/>
<dbReference type="AlphaFoldDB" id="C3Z4L3"/>
<dbReference type="GeneID" id="118412605"/>
<sequence>MGAVNTKAFSAGKSVMCRTGQHRSVHVVSSGVRTTNQIWAALLYPKSAEYHNIKVSSAPKVPIGMLWNVEGNGLQDTLHITGDKHIATTPLPVYKFYDRTVPEVRKDGGGLGDTMGPPDLKWLHAFSTYQECR</sequence>
<dbReference type="OrthoDB" id="10012834at2759"/>
<reference evidence="1" key="1">
    <citation type="journal article" date="2008" name="Nature">
        <title>The amphioxus genome and the evolution of the chordate karyotype.</title>
        <authorList>
            <consortium name="US DOE Joint Genome Institute (JGI-PGF)"/>
            <person name="Putnam N.H."/>
            <person name="Butts T."/>
            <person name="Ferrier D.E.K."/>
            <person name="Furlong R.F."/>
            <person name="Hellsten U."/>
            <person name="Kawashima T."/>
            <person name="Robinson-Rechavi M."/>
            <person name="Shoguchi E."/>
            <person name="Terry A."/>
            <person name="Yu J.-K."/>
            <person name="Benito-Gutierrez E.L."/>
            <person name="Dubchak I."/>
            <person name="Garcia-Fernandez J."/>
            <person name="Gibson-Brown J.J."/>
            <person name="Grigoriev I.V."/>
            <person name="Horton A.C."/>
            <person name="de Jong P.J."/>
            <person name="Jurka J."/>
            <person name="Kapitonov V.V."/>
            <person name="Kohara Y."/>
            <person name="Kuroki Y."/>
            <person name="Lindquist E."/>
            <person name="Lucas S."/>
            <person name="Osoegawa K."/>
            <person name="Pennacchio L.A."/>
            <person name="Salamov A.A."/>
            <person name="Satou Y."/>
            <person name="Sauka-Spengler T."/>
            <person name="Schmutz J."/>
            <person name="Shin-I T."/>
            <person name="Toyoda A."/>
            <person name="Bronner-Fraser M."/>
            <person name="Fujiyama A."/>
            <person name="Holland L.Z."/>
            <person name="Holland P.W.H."/>
            <person name="Satoh N."/>
            <person name="Rokhsar D.S."/>
        </authorList>
    </citation>
    <scope>NUCLEOTIDE SEQUENCE [LARGE SCALE GENOMIC DNA]</scope>
    <source>
        <strain evidence="1">S238N-H82</strain>
        <tissue evidence="1">Testes</tissue>
    </source>
</reference>
<accession>C3Z4L3</accession>
<reference evidence="3" key="3">
    <citation type="submission" date="2025-04" db="UniProtKB">
        <authorList>
            <consortium name="RefSeq"/>
        </authorList>
    </citation>
    <scope>IDENTIFICATION</scope>
    <source>
        <strain evidence="3">S238N-H82</strain>
        <tissue evidence="3">Testes</tissue>
    </source>
</reference>
<reference evidence="2" key="2">
    <citation type="journal article" date="2020" name="Nat. Ecol. Evol.">
        <title>Deeply conserved synteny resolves early events in vertebrate evolution.</title>
        <authorList>
            <person name="Simakov O."/>
            <person name="Marletaz F."/>
            <person name="Yue J.X."/>
            <person name="O'Connell B."/>
            <person name="Jenkins J."/>
            <person name="Brandt A."/>
            <person name="Calef R."/>
            <person name="Tung C.H."/>
            <person name="Huang T.K."/>
            <person name="Schmutz J."/>
            <person name="Satoh N."/>
            <person name="Yu J.K."/>
            <person name="Putnam N.H."/>
            <person name="Green R.E."/>
            <person name="Rokhsar D.S."/>
        </authorList>
    </citation>
    <scope>NUCLEOTIDE SEQUENCE [LARGE SCALE GENOMIC DNA]</scope>
    <source>
        <strain evidence="2">S238N-H82</strain>
    </source>
</reference>
<dbReference type="EMBL" id="GG666580">
    <property type="protein sequence ID" value="EEN52519.1"/>
    <property type="molecule type" value="Genomic_DNA"/>
</dbReference>
<evidence type="ECO:0000313" key="2">
    <source>
        <dbReference type="Proteomes" id="UP000001554"/>
    </source>
</evidence>
<dbReference type="RefSeq" id="XP_035671462.1">
    <property type="nucleotide sequence ID" value="XM_035815569.1"/>
</dbReference>
<organism>
    <name type="scientific">Branchiostoma floridae</name>
    <name type="common">Florida lancelet</name>
    <name type="synonym">Amphioxus</name>
    <dbReference type="NCBI Taxonomy" id="7739"/>
    <lineage>
        <taxon>Eukaryota</taxon>
        <taxon>Metazoa</taxon>
        <taxon>Chordata</taxon>
        <taxon>Cephalochordata</taxon>
        <taxon>Leptocardii</taxon>
        <taxon>Amphioxiformes</taxon>
        <taxon>Branchiostomatidae</taxon>
        <taxon>Branchiostoma</taxon>
    </lineage>
</organism>
<protein>
    <submittedName>
        <fullName evidence="3">Uncharacterized protein LOC118412605</fullName>
    </submittedName>
</protein>
<evidence type="ECO:0000313" key="1">
    <source>
        <dbReference type="EMBL" id="EEN52519.1"/>
    </source>
</evidence>
<dbReference type="KEGG" id="bfo:118412605"/>
<evidence type="ECO:0000313" key="3">
    <source>
        <dbReference type="RefSeq" id="XP_035671462.1"/>
    </source>
</evidence>
<name>C3Z4L3_BRAFL</name>
<keyword evidence="2" id="KW-1185">Reference proteome</keyword>
<dbReference type="Proteomes" id="UP000001554">
    <property type="component" value="Chromosome 3"/>
</dbReference>
<proteinExistence type="predicted"/>
<gene>
    <name evidence="3" type="primary">LOC118412605</name>
    <name evidence="1" type="ORF">BRAFLDRAFT_73818</name>
</gene>